<dbReference type="Gene3D" id="1.20.930.10">
    <property type="entry name" value="Conserved domain common to transcription factors TFIIS, elongin A, CRSP70"/>
    <property type="match status" value="1"/>
</dbReference>
<evidence type="ECO:0000256" key="7">
    <source>
        <dbReference type="ARBA" id="ARBA00023242"/>
    </source>
</evidence>
<dbReference type="SMART" id="SM00509">
    <property type="entry name" value="TFS2N"/>
    <property type="match status" value="1"/>
</dbReference>
<accession>A0A812DZ09</accession>
<dbReference type="Pfam" id="PF15693">
    <property type="entry name" value="Med26_C"/>
    <property type="match status" value="1"/>
</dbReference>
<dbReference type="InterPro" id="IPR003617">
    <property type="entry name" value="TFIIS/CRSP70_N_sub"/>
</dbReference>
<dbReference type="GO" id="GO:0003712">
    <property type="term" value="F:transcription coregulator activity"/>
    <property type="evidence" value="ECO:0007669"/>
    <property type="project" value="TreeGrafter"/>
</dbReference>
<keyword evidence="4" id="KW-0805">Transcription regulation</keyword>
<dbReference type="EMBL" id="CAHIKZ030004620">
    <property type="protein sequence ID" value="CAE1313000.1"/>
    <property type="molecule type" value="Genomic_DNA"/>
</dbReference>
<dbReference type="SUPFAM" id="SSF47676">
    <property type="entry name" value="Conserved domain common to transcription factors TFIIS, elongin A, CRSP70"/>
    <property type="match status" value="1"/>
</dbReference>
<dbReference type="GO" id="GO:0070847">
    <property type="term" value="C:core mediator complex"/>
    <property type="evidence" value="ECO:0007669"/>
    <property type="project" value="TreeGrafter"/>
</dbReference>
<dbReference type="GO" id="GO:0010628">
    <property type="term" value="P:positive regulation of gene expression"/>
    <property type="evidence" value="ECO:0007669"/>
    <property type="project" value="TreeGrafter"/>
</dbReference>
<evidence type="ECO:0000256" key="8">
    <source>
        <dbReference type="ARBA" id="ARBA00030125"/>
    </source>
</evidence>
<dbReference type="OrthoDB" id="550309at2759"/>
<gene>
    <name evidence="13" type="ORF">SPHA_64139</name>
</gene>
<reference evidence="13" key="1">
    <citation type="submission" date="2021-01" db="EMBL/GenBank/DDBJ databases">
        <authorList>
            <person name="Li R."/>
            <person name="Bekaert M."/>
        </authorList>
    </citation>
    <scope>NUCLEOTIDE SEQUENCE</scope>
    <source>
        <strain evidence="13">Farmed</strain>
    </source>
</reference>
<comment type="similarity">
    <text evidence="2">Belongs to the Mediator complex subunit 26 family.</text>
</comment>
<evidence type="ECO:0000256" key="1">
    <source>
        <dbReference type="ARBA" id="ARBA00004123"/>
    </source>
</evidence>
<keyword evidence="6" id="KW-0804">Transcription</keyword>
<keyword evidence="14" id="KW-1185">Reference proteome</keyword>
<evidence type="ECO:0000256" key="11">
    <source>
        <dbReference type="SAM" id="MobiDB-lite"/>
    </source>
</evidence>
<dbReference type="InterPro" id="IPR017923">
    <property type="entry name" value="TFIIS_N"/>
</dbReference>
<dbReference type="InterPro" id="IPR035441">
    <property type="entry name" value="TFIIS/LEDGF_dom_sf"/>
</dbReference>
<dbReference type="PANTHER" id="PTHR15201:SF1">
    <property type="entry name" value="MEDIATOR OF RNA POLYMERASE II TRANSCRIPTION SUBUNIT 26"/>
    <property type="match status" value="1"/>
</dbReference>
<protein>
    <recommendedName>
        <fullName evidence="3">Mediator of RNA polymerase II transcription subunit 26</fullName>
    </recommendedName>
    <alternativeName>
        <fullName evidence="8">Cofactor required for Sp1 transcriptional activation subunit 7</fullName>
    </alternativeName>
    <alternativeName>
        <fullName evidence="9">Mediator complex subunit 26</fullName>
    </alternativeName>
</protein>
<dbReference type="Proteomes" id="UP000597762">
    <property type="component" value="Unassembled WGS sequence"/>
</dbReference>
<dbReference type="CDD" id="cd00183">
    <property type="entry name" value="TFIIS_I"/>
    <property type="match status" value="1"/>
</dbReference>
<evidence type="ECO:0000256" key="3">
    <source>
        <dbReference type="ARBA" id="ARBA00019686"/>
    </source>
</evidence>
<dbReference type="GO" id="GO:0006357">
    <property type="term" value="P:regulation of transcription by RNA polymerase II"/>
    <property type="evidence" value="ECO:0007669"/>
    <property type="project" value="InterPro"/>
</dbReference>
<dbReference type="PANTHER" id="PTHR15201">
    <property type="entry name" value="CRSP70"/>
    <property type="match status" value="1"/>
</dbReference>
<dbReference type="InterPro" id="IPR031416">
    <property type="entry name" value="Med26_C"/>
</dbReference>
<feature type="compositionally biased region" description="Polar residues" evidence="11">
    <location>
        <begin position="189"/>
        <end position="199"/>
    </location>
</feature>
<evidence type="ECO:0000256" key="9">
    <source>
        <dbReference type="ARBA" id="ARBA00031968"/>
    </source>
</evidence>
<keyword evidence="5" id="KW-0010">Activator</keyword>
<proteinExistence type="inferred from homology"/>
<dbReference type="GO" id="GO:0016592">
    <property type="term" value="C:mediator complex"/>
    <property type="evidence" value="ECO:0007669"/>
    <property type="project" value="InterPro"/>
</dbReference>
<keyword evidence="7 10" id="KW-0539">Nucleus</keyword>
<dbReference type="Pfam" id="PF08711">
    <property type="entry name" value="Med26"/>
    <property type="match status" value="1"/>
</dbReference>
<dbReference type="PROSITE" id="PS51319">
    <property type="entry name" value="TFIIS_N"/>
    <property type="match status" value="1"/>
</dbReference>
<evidence type="ECO:0000313" key="13">
    <source>
        <dbReference type="EMBL" id="CAE1313000.1"/>
    </source>
</evidence>
<organism evidence="13 14">
    <name type="scientific">Acanthosepion pharaonis</name>
    <name type="common">Pharaoh cuttlefish</name>
    <name type="synonym">Sepia pharaonis</name>
    <dbReference type="NCBI Taxonomy" id="158019"/>
    <lineage>
        <taxon>Eukaryota</taxon>
        <taxon>Metazoa</taxon>
        <taxon>Spiralia</taxon>
        <taxon>Lophotrochozoa</taxon>
        <taxon>Mollusca</taxon>
        <taxon>Cephalopoda</taxon>
        <taxon>Coleoidea</taxon>
        <taxon>Decapodiformes</taxon>
        <taxon>Sepiida</taxon>
        <taxon>Sepiina</taxon>
        <taxon>Sepiidae</taxon>
        <taxon>Acanthosepion</taxon>
    </lineage>
</organism>
<dbReference type="InterPro" id="IPR042376">
    <property type="entry name" value="MED26"/>
</dbReference>
<comment type="caution">
    <text evidence="13">The sequence shown here is derived from an EMBL/GenBank/DDBJ whole genome shotgun (WGS) entry which is preliminary data.</text>
</comment>
<evidence type="ECO:0000256" key="6">
    <source>
        <dbReference type="ARBA" id="ARBA00023163"/>
    </source>
</evidence>
<evidence type="ECO:0000256" key="2">
    <source>
        <dbReference type="ARBA" id="ARBA00009681"/>
    </source>
</evidence>
<name>A0A812DZ09_ACAPH</name>
<feature type="compositionally biased region" description="Polar residues" evidence="11">
    <location>
        <begin position="209"/>
        <end position="230"/>
    </location>
</feature>
<evidence type="ECO:0000313" key="14">
    <source>
        <dbReference type="Proteomes" id="UP000597762"/>
    </source>
</evidence>
<feature type="region of interest" description="Disordered" evidence="11">
    <location>
        <begin position="189"/>
        <end position="239"/>
    </location>
</feature>
<dbReference type="AlphaFoldDB" id="A0A812DZ09"/>
<evidence type="ECO:0000256" key="5">
    <source>
        <dbReference type="ARBA" id="ARBA00023159"/>
    </source>
</evidence>
<comment type="subcellular location">
    <subcellularLocation>
        <location evidence="1 10">Nucleus</location>
    </subcellularLocation>
</comment>
<feature type="domain" description="TFIIS N-terminal" evidence="12">
    <location>
        <begin position="10"/>
        <end position="84"/>
    </location>
</feature>
<sequence>MQFSPIEIKEKLTRALDDDNNVSDISAVLEVIATLESYPITREALEQTRIGKMVNDLRKKTTNDDLARRAKKLVRSWHKLISPSDNYTVNGERINTNSPSPSMTVFSGGGAGSRPVSPASLRCSPALSKSSPYGISMSNKIHSPCLRVNATPGTPGLHPVSPKVDPNGVQRSNISPNLVCPLRVGPSLTSIPKGSNISPKNMCPRRVGTPSSSTPKEHSPNMSLSSTPTSKGICPNPPFGNSASNEGRCENSYQKNEPCSPAGCDRNCVSKEKTSLSKVGSLHLGKCSPISNHSKDRINAGIVNDQKNAVKGNLSKKRTLNDPGGGLPAKRVPPPEKYVAKDLHSKEKTVNGMCPNLESSEKKKPNEVLAKSKSVMDNCFMYVSGDSNDSFKNSANKRNLTVKQDKTKISKVKTTAQLIAELQAKSGVSSSHLKGDVIEKIRANQIKRESNNILPSDIHLKSNKRDSRQPHNMLSQAKTELVQKFLQTSVRPNDIKEESESPLSIEMDPCRLQLECNLPDGPTMSAAHELASMSATQQSLLDIYNMLPPLDLDQIDWEDDTYEVPERTEPVSDGDVDRLHSEQWSGVNGMWDSVGMWRDWTQTMSAESLEGSRIELLPYCGVGKSLFLLTNPFFGKDIRFVCSTFVTVSVLIKFCFHVVSSSLFSSLFFSLCSLGDGHHF</sequence>
<evidence type="ECO:0000256" key="10">
    <source>
        <dbReference type="PROSITE-ProRule" id="PRU00649"/>
    </source>
</evidence>
<evidence type="ECO:0000259" key="12">
    <source>
        <dbReference type="PROSITE" id="PS51319"/>
    </source>
</evidence>
<evidence type="ECO:0000256" key="4">
    <source>
        <dbReference type="ARBA" id="ARBA00023015"/>
    </source>
</evidence>
<feature type="region of interest" description="Disordered" evidence="11">
    <location>
        <begin position="315"/>
        <end position="334"/>
    </location>
</feature>